<evidence type="ECO:0000256" key="2">
    <source>
        <dbReference type="RuleBase" id="RU362039"/>
    </source>
</evidence>
<sequence length="171" mass="19063">MLVVSDSHGEREILADLLAKYANKVDVLFHCGDSELEPDDELFKIFHVVKGNCDFDSRFLEKEVVKLAGETILVTHGHLYGVSSGLNSIGLLAKENNADFAFFGHTHQLGAEMINGCLFLNPGSIGFPRGKYSYIGGTYAIIEADEKNIKVQFYNRDFEPIPSLQVDYQRS</sequence>
<gene>
    <name evidence="4" type="ORF">FC80_GL001171</name>
</gene>
<reference evidence="4 5" key="1">
    <citation type="journal article" date="2015" name="Genome Announc.">
        <title>Expanding the biotechnology potential of lactobacilli through comparative genomics of 213 strains and associated genera.</title>
        <authorList>
            <person name="Sun Z."/>
            <person name="Harris H.M."/>
            <person name="McCann A."/>
            <person name="Guo C."/>
            <person name="Argimon S."/>
            <person name="Zhang W."/>
            <person name="Yang X."/>
            <person name="Jeffery I.B."/>
            <person name="Cooney J.C."/>
            <person name="Kagawa T.F."/>
            <person name="Liu W."/>
            <person name="Song Y."/>
            <person name="Salvetti E."/>
            <person name="Wrobel A."/>
            <person name="Rasinkangas P."/>
            <person name="Parkhill J."/>
            <person name="Rea M.C."/>
            <person name="O'Sullivan O."/>
            <person name="Ritari J."/>
            <person name="Douillard F.P."/>
            <person name="Paul Ross R."/>
            <person name="Yang R."/>
            <person name="Briner A.E."/>
            <person name="Felis G.E."/>
            <person name="de Vos W.M."/>
            <person name="Barrangou R."/>
            <person name="Klaenhammer T.R."/>
            <person name="Caufield P.W."/>
            <person name="Cui Y."/>
            <person name="Zhang H."/>
            <person name="O'Toole P.W."/>
        </authorList>
    </citation>
    <scope>NUCLEOTIDE SEQUENCE [LARGE SCALE GENOMIC DNA]</scope>
    <source>
        <strain evidence="4 5">DSM 21116</strain>
    </source>
</reference>
<dbReference type="SUPFAM" id="SSF56300">
    <property type="entry name" value="Metallo-dependent phosphatases"/>
    <property type="match status" value="1"/>
</dbReference>
<dbReference type="EMBL" id="AYZE01000015">
    <property type="protein sequence ID" value="KRM90270.1"/>
    <property type="molecule type" value="Genomic_DNA"/>
</dbReference>
<dbReference type="Pfam" id="PF12850">
    <property type="entry name" value="Metallophos_2"/>
    <property type="match status" value="1"/>
</dbReference>
<organism evidence="4 5">
    <name type="scientific">Liquorilactobacillus cacaonum DSM 21116</name>
    <dbReference type="NCBI Taxonomy" id="1423729"/>
    <lineage>
        <taxon>Bacteria</taxon>
        <taxon>Bacillati</taxon>
        <taxon>Bacillota</taxon>
        <taxon>Bacilli</taxon>
        <taxon>Lactobacillales</taxon>
        <taxon>Lactobacillaceae</taxon>
        <taxon>Liquorilactobacillus</taxon>
    </lineage>
</organism>
<dbReference type="PATRIC" id="fig|1423729.3.peg.1186"/>
<comment type="cofactor">
    <cofactor evidence="2">
        <name>a divalent metal cation</name>
        <dbReference type="ChEBI" id="CHEBI:60240"/>
    </cofactor>
</comment>
<proteinExistence type="inferred from homology"/>
<dbReference type="InterPro" id="IPR000979">
    <property type="entry name" value="Phosphodiesterase_MJ0936/Vps29"/>
</dbReference>
<dbReference type="AlphaFoldDB" id="A0A0R2CEU4"/>
<evidence type="ECO:0000259" key="3">
    <source>
        <dbReference type="Pfam" id="PF12850"/>
    </source>
</evidence>
<keyword evidence="2" id="KW-0479">Metal-binding</keyword>
<dbReference type="PANTHER" id="PTHR11124">
    <property type="entry name" value="VACUOLAR SORTING PROTEIN VPS29"/>
    <property type="match status" value="1"/>
</dbReference>
<name>A0A0R2CEU4_9LACO</name>
<dbReference type="GO" id="GO:0046872">
    <property type="term" value="F:metal ion binding"/>
    <property type="evidence" value="ECO:0007669"/>
    <property type="project" value="UniProtKB-KW"/>
</dbReference>
<dbReference type="Proteomes" id="UP000051131">
    <property type="component" value="Unassembled WGS sequence"/>
</dbReference>
<dbReference type="GO" id="GO:0016787">
    <property type="term" value="F:hydrolase activity"/>
    <property type="evidence" value="ECO:0007669"/>
    <property type="project" value="UniProtKB-UniRule"/>
</dbReference>
<comment type="similarity">
    <text evidence="1 2">Belongs to the metallophosphoesterase superfamily. YfcE family.</text>
</comment>
<protein>
    <recommendedName>
        <fullName evidence="2">Phosphoesterase</fullName>
        <ecNumber evidence="2">3.1.4.-</ecNumber>
    </recommendedName>
</protein>
<dbReference type="NCBIfam" id="TIGR00040">
    <property type="entry name" value="yfcE"/>
    <property type="match status" value="1"/>
</dbReference>
<accession>A0A0R2CEU4</accession>
<evidence type="ECO:0000256" key="1">
    <source>
        <dbReference type="ARBA" id="ARBA00008950"/>
    </source>
</evidence>
<dbReference type="Gene3D" id="3.60.21.10">
    <property type="match status" value="1"/>
</dbReference>
<evidence type="ECO:0000313" key="4">
    <source>
        <dbReference type="EMBL" id="KRM90270.1"/>
    </source>
</evidence>
<dbReference type="CDD" id="cd00841">
    <property type="entry name" value="MPP_YfcE"/>
    <property type="match status" value="1"/>
</dbReference>
<feature type="domain" description="Calcineurin-like phosphoesterase" evidence="3">
    <location>
        <begin position="2"/>
        <end position="146"/>
    </location>
</feature>
<dbReference type="InterPro" id="IPR024654">
    <property type="entry name" value="Calcineurin-like_PHP_lpxH"/>
</dbReference>
<dbReference type="EC" id="3.1.4.-" evidence="2"/>
<evidence type="ECO:0000313" key="5">
    <source>
        <dbReference type="Proteomes" id="UP000051131"/>
    </source>
</evidence>
<keyword evidence="5" id="KW-1185">Reference proteome</keyword>
<dbReference type="STRING" id="1423729.FC80_GL001171"/>
<dbReference type="InterPro" id="IPR029052">
    <property type="entry name" value="Metallo-depent_PP-like"/>
</dbReference>
<dbReference type="InterPro" id="IPR041802">
    <property type="entry name" value="MPP_YfcE"/>
</dbReference>
<comment type="caution">
    <text evidence="4">The sequence shown here is derived from an EMBL/GenBank/DDBJ whole genome shotgun (WGS) entry which is preliminary data.</text>
</comment>